<reference evidence="2" key="2">
    <citation type="journal article" date="2024" name="Plant">
        <title>Genomic evolution and insights into agronomic trait innovations of Sesamum species.</title>
        <authorList>
            <person name="Miao H."/>
            <person name="Wang L."/>
            <person name="Qu L."/>
            <person name="Liu H."/>
            <person name="Sun Y."/>
            <person name="Le M."/>
            <person name="Wang Q."/>
            <person name="Wei S."/>
            <person name="Zheng Y."/>
            <person name="Lin W."/>
            <person name="Duan Y."/>
            <person name="Cao H."/>
            <person name="Xiong S."/>
            <person name="Wang X."/>
            <person name="Wei L."/>
            <person name="Li C."/>
            <person name="Ma Q."/>
            <person name="Ju M."/>
            <person name="Zhao R."/>
            <person name="Li G."/>
            <person name="Mu C."/>
            <person name="Tian Q."/>
            <person name="Mei H."/>
            <person name="Zhang T."/>
            <person name="Gao T."/>
            <person name="Zhang H."/>
        </authorList>
    </citation>
    <scope>NUCLEOTIDE SEQUENCE</scope>
    <source>
        <strain evidence="2">G01</strain>
    </source>
</reference>
<feature type="region of interest" description="Disordered" evidence="1">
    <location>
        <begin position="1"/>
        <end position="29"/>
    </location>
</feature>
<accession>A0AAW2JJQ7</accession>
<dbReference type="EMBL" id="JACGWK010000813">
    <property type="protein sequence ID" value="KAL0294739.1"/>
    <property type="molecule type" value="Genomic_DNA"/>
</dbReference>
<proteinExistence type="predicted"/>
<name>A0AAW2JJQ7_9LAMI</name>
<sequence length="193" mass="19791">MVERGRTIRSNGCRQSNGRRAASRRQRGQAGAESTIEALAAIPRVGAVLAAIAVSFPKSLAALAVSLPKSAVGGSRCACAPWRMSSSVSKAFVGGWRYAAASWRLGTSVPKSKLGGSRRAAAVRAAQEVGASLHVAVRVVQEVGATLATLGVGPTNVVGAALFIIMASCSVIGKRVQRRAGLDANGKGVGRRE</sequence>
<dbReference type="AlphaFoldDB" id="A0AAW2JJQ7"/>
<reference evidence="2" key="1">
    <citation type="submission" date="2020-06" db="EMBL/GenBank/DDBJ databases">
        <authorList>
            <person name="Li T."/>
            <person name="Hu X."/>
            <person name="Zhang T."/>
            <person name="Song X."/>
            <person name="Zhang H."/>
            <person name="Dai N."/>
            <person name="Sheng W."/>
            <person name="Hou X."/>
            <person name="Wei L."/>
        </authorList>
    </citation>
    <scope>NUCLEOTIDE SEQUENCE</scope>
    <source>
        <strain evidence="2">G01</strain>
        <tissue evidence="2">Leaf</tissue>
    </source>
</reference>
<comment type="caution">
    <text evidence="2">The sequence shown here is derived from an EMBL/GenBank/DDBJ whole genome shotgun (WGS) entry which is preliminary data.</text>
</comment>
<protein>
    <submittedName>
        <fullName evidence="2">Uncharacterized protein</fullName>
    </submittedName>
</protein>
<evidence type="ECO:0000256" key="1">
    <source>
        <dbReference type="SAM" id="MobiDB-lite"/>
    </source>
</evidence>
<gene>
    <name evidence="2" type="ORF">Sangu_3211800</name>
</gene>
<evidence type="ECO:0000313" key="2">
    <source>
        <dbReference type="EMBL" id="KAL0294739.1"/>
    </source>
</evidence>
<organism evidence="2">
    <name type="scientific">Sesamum angustifolium</name>
    <dbReference type="NCBI Taxonomy" id="2727405"/>
    <lineage>
        <taxon>Eukaryota</taxon>
        <taxon>Viridiplantae</taxon>
        <taxon>Streptophyta</taxon>
        <taxon>Embryophyta</taxon>
        <taxon>Tracheophyta</taxon>
        <taxon>Spermatophyta</taxon>
        <taxon>Magnoliopsida</taxon>
        <taxon>eudicotyledons</taxon>
        <taxon>Gunneridae</taxon>
        <taxon>Pentapetalae</taxon>
        <taxon>asterids</taxon>
        <taxon>lamiids</taxon>
        <taxon>Lamiales</taxon>
        <taxon>Pedaliaceae</taxon>
        <taxon>Sesamum</taxon>
    </lineage>
</organism>